<name>A0A0P9ENS3_9BACL</name>
<dbReference type="SUPFAM" id="SSF53448">
    <property type="entry name" value="Nucleotide-diphospho-sugar transferases"/>
    <property type="match status" value="1"/>
</dbReference>
<dbReference type="Pfam" id="PF00535">
    <property type="entry name" value="Glycos_transf_2"/>
    <property type="match status" value="1"/>
</dbReference>
<dbReference type="GO" id="GO:0016740">
    <property type="term" value="F:transferase activity"/>
    <property type="evidence" value="ECO:0007669"/>
    <property type="project" value="UniProtKB-KW"/>
</dbReference>
<evidence type="ECO:0000313" key="2">
    <source>
        <dbReference type="EMBL" id="KPV45115.1"/>
    </source>
</evidence>
<accession>A0A0P9ENS3</accession>
<dbReference type="OrthoDB" id="6713581at2"/>
<dbReference type="EMBL" id="LJCO01000014">
    <property type="protein sequence ID" value="KPV45115.1"/>
    <property type="molecule type" value="Genomic_DNA"/>
</dbReference>
<evidence type="ECO:0000259" key="1">
    <source>
        <dbReference type="Pfam" id="PF00535"/>
    </source>
</evidence>
<dbReference type="InterPro" id="IPR050834">
    <property type="entry name" value="Glycosyltransf_2"/>
</dbReference>
<gene>
    <name evidence="2" type="ORF">AN477_03775</name>
</gene>
<keyword evidence="2" id="KW-0808">Transferase</keyword>
<protein>
    <submittedName>
        <fullName evidence="2">Glycosyl transferase family 2</fullName>
    </submittedName>
</protein>
<dbReference type="RefSeq" id="WP_054967846.1">
    <property type="nucleotide sequence ID" value="NZ_LJCO01000014.1"/>
</dbReference>
<keyword evidence="3" id="KW-1185">Reference proteome</keyword>
<dbReference type="InterPro" id="IPR001173">
    <property type="entry name" value="Glyco_trans_2-like"/>
</dbReference>
<sequence>MKNNGLLSDGVSIITCTKRPGYLGNLLDNYNRQMWPKRELIVILNNDQLSLAQYRRTAKLYKNVSVYQVPQDWSLGKCLNFAVNKTKYKYVSKFDDDDYYAPRYLSEIMRAFRRTNADVVGKMAIYTYLQHRKLLLRLYPKRENRYINRVAGATITFKKSVFQFAKFPNASVGEDIRFQQRCRAHGFKVYSTSRYNFVSVRRQNNIGHTWKVSDKHLIKNSRIVAKTVDYRPFAKRPT</sequence>
<dbReference type="PANTHER" id="PTHR43685">
    <property type="entry name" value="GLYCOSYLTRANSFERASE"/>
    <property type="match status" value="1"/>
</dbReference>
<dbReference type="AlphaFoldDB" id="A0A0P9ENS3"/>
<organism evidence="2 3">
    <name type="scientific">Alicyclobacillus ferrooxydans</name>
    <dbReference type="NCBI Taxonomy" id="471514"/>
    <lineage>
        <taxon>Bacteria</taxon>
        <taxon>Bacillati</taxon>
        <taxon>Bacillota</taxon>
        <taxon>Bacilli</taxon>
        <taxon>Bacillales</taxon>
        <taxon>Alicyclobacillaceae</taxon>
        <taxon>Alicyclobacillus</taxon>
    </lineage>
</organism>
<dbReference type="STRING" id="471514.AN477_03775"/>
<reference evidence="2 3" key="1">
    <citation type="submission" date="2015-09" db="EMBL/GenBank/DDBJ databases">
        <title>Draft genome sequence of Alicyclobacillus ferrooxydans DSM 22381.</title>
        <authorList>
            <person name="Hemp J."/>
        </authorList>
    </citation>
    <scope>NUCLEOTIDE SEQUENCE [LARGE SCALE GENOMIC DNA]</scope>
    <source>
        <strain evidence="2 3">TC-34</strain>
    </source>
</reference>
<comment type="caution">
    <text evidence="2">The sequence shown here is derived from an EMBL/GenBank/DDBJ whole genome shotgun (WGS) entry which is preliminary data.</text>
</comment>
<dbReference type="PATRIC" id="fig|471514.4.peg.622"/>
<dbReference type="PANTHER" id="PTHR43685:SF2">
    <property type="entry name" value="GLYCOSYLTRANSFERASE 2-LIKE DOMAIN-CONTAINING PROTEIN"/>
    <property type="match status" value="1"/>
</dbReference>
<dbReference type="Proteomes" id="UP000050482">
    <property type="component" value="Unassembled WGS sequence"/>
</dbReference>
<dbReference type="Gene3D" id="3.90.550.10">
    <property type="entry name" value="Spore Coat Polysaccharide Biosynthesis Protein SpsA, Chain A"/>
    <property type="match status" value="1"/>
</dbReference>
<dbReference type="InterPro" id="IPR029044">
    <property type="entry name" value="Nucleotide-diphossugar_trans"/>
</dbReference>
<feature type="domain" description="Glycosyltransferase 2-like" evidence="1">
    <location>
        <begin position="13"/>
        <end position="126"/>
    </location>
</feature>
<proteinExistence type="predicted"/>
<evidence type="ECO:0000313" key="3">
    <source>
        <dbReference type="Proteomes" id="UP000050482"/>
    </source>
</evidence>